<dbReference type="Proteomes" id="UP000028252">
    <property type="component" value="Unassembled WGS sequence"/>
</dbReference>
<evidence type="ECO:0000256" key="1">
    <source>
        <dbReference type="ARBA" id="ARBA00022448"/>
    </source>
</evidence>
<evidence type="ECO:0000313" key="7">
    <source>
        <dbReference type="Proteomes" id="UP000028252"/>
    </source>
</evidence>
<dbReference type="eggNOG" id="COG2346">
    <property type="taxonomic scope" value="Bacteria"/>
</dbReference>
<dbReference type="EMBL" id="JMQN01000011">
    <property type="protein sequence ID" value="KEA65285.1"/>
    <property type="molecule type" value="Genomic_DNA"/>
</dbReference>
<dbReference type="Gene3D" id="1.10.490.10">
    <property type="entry name" value="Globins"/>
    <property type="match status" value="1"/>
</dbReference>
<dbReference type="InterPro" id="IPR044203">
    <property type="entry name" value="GlbO/GLB3-like"/>
</dbReference>
<keyword evidence="7" id="KW-1185">Reference proteome</keyword>
<keyword evidence="2" id="KW-0349">Heme</keyword>
<dbReference type="GO" id="GO:0019825">
    <property type="term" value="F:oxygen binding"/>
    <property type="evidence" value="ECO:0007669"/>
    <property type="project" value="InterPro"/>
</dbReference>
<protein>
    <submittedName>
        <fullName evidence="6">Hemoglobin-like protein HbO</fullName>
    </submittedName>
</protein>
<evidence type="ECO:0000256" key="2">
    <source>
        <dbReference type="ARBA" id="ARBA00022617"/>
    </source>
</evidence>
<dbReference type="InterPro" id="IPR012292">
    <property type="entry name" value="Globin/Proto"/>
</dbReference>
<dbReference type="CDD" id="cd14773">
    <property type="entry name" value="TrHb2_PhHbO-like_O"/>
    <property type="match status" value="1"/>
</dbReference>
<keyword evidence="3" id="KW-0479">Metal-binding</keyword>
<reference evidence="6" key="1">
    <citation type="submission" date="2014-04" db="EMBL/GenBank/DDBJ databases">
        <title>Marinobacterium kochiensis sp. nov., isolated from sediment sample collected from Kochi backwaters in Kerala, India.</title>
        <authorList>
            <person name="Singh A."/>
            <person name="Pinnaka A.K."/>
        </authorList>
    </citation>
    <scope>NUCLEOTIDE SEQUENCE [LARGE SCALE GENOMIC DNA]</scope>
    <source>
        <strain evidence="6">AK27</strain>
    </source>
</reference>
<name>A0A081G3D0_9GAMM</name>
<evidence type="ECO:0000313" key="6">
    <source>
        <dbReference type="EMBL" id="KEA65285.1"/>
    </source>
</evidence>
<gene>
    <name evidence="6" type="ORF">ADIMK_0242</name>
</gene>
<dbReference type="GO" id="GO:0020037">
    <property type="term" value="F:heme binding"/>
    <property type="evidence" value="ECO:0007669"/>
    <property type="project" value="InterPro"/>
</dbReference>
<dbReference type="GO" id="GO:0046872">
    <property type="term" value="F:metal ion binding"/>
    <property type="evidence" value="ECO:0007669"/>
    <property type="project" value="UniProtKB-KW"/>
</dbReference>
<dbReference type="GO" id="GO:0005344">
    <property type="term" value="F:oxygen carrier activity"/>
    <property type="evidence" value="ECO:0007669"/>
    <property type="project" value="InterPro"/>
</dbReference>
<dbReference type="PANTHER" id="PTHR47366">
    <property type="entry name" value="TWO-ON-TWO HEMOGLOBIN-3"/>
    <property type="match status" value="1"/>
</dbReference>
<dbReference type="PATRIC" id="fig|1232683.4.peg.237"/>
<sequence>MTDSTQHDTAPAYGTGDATYQAAGGIEGITALVDRFYALMGTLPEAATLRAMHPEDLSGSKRKLAYFLSGWMGGPKLSKEHFGPITIPEAHKHFPVDMQSKEAWLLCMERALIELDYPEAFRRYLMKQLAVPAEVIRARAEMEARNRS</sequence>
<dbReference type="SUPFAM" id="SSF46458">
    <property type="entry name" value="Globin-like"/>
    <property type="match status" value="1"/>
</dbReference>
<evidence type="ECO:0000256" key="5">
    <source>
        <dbReference type="ARBA" id="ARBA00034496"/>
    </source>
</evidence>
<dbReference type="OrthoDB" id="9790913at2"/>
<keyword evidence="4" id="KW-0408">Iron</keyword>
<dbReference type="RefSeq" id="WP_036182682.1">
    <property type="nucleotide sequence ID" value="NZ_JMQN01000011.1"/>
</dbReference>
<organism evidence="6 7">
    <name type="scientific">Marinobacterium lacunae</name>
    <dbReference type="NCBI Taxonomy" id="1232683"/>
    <lineage>
        <taxon>Bacteria</taxon>
        <taxon>Pseudomonadati</taxon>
        <taxon>Pseudomonadota</taxon>
        <taxon>Gammaproteobacteria</taxon>
        <taxon>Oceanospirillales</taxon>
        <taxon>Oceanospirillaceae</taxon>
        <taxon>Marinobacterium</taxon>
    </lineage>
</organism>
<accession>A0A081G3D0</accession>
<dbReference type="InterPro" id="IPR009050">
    <property type="entry name" value="Globin-like_sf"/>
</dbReference>
<dbReference type="AlphaFoldDB" id="A0A081G3D0"/>
<comment type="similarity">
    <text evidence="5">Belongs to the truncated hemoglobin family. Group II subfamily.</text>
</comment>
<dbReference type="STRING" id="1232683.ADIMK_0242"/>
<evidence type="ECO:0000256" key="4">
    <source>
        <dbReference type="ARBA" id="ARBA00023004"/>
    </source>
</evidence>
<dbReference type="Pfam" id="PF01152">
    <property type="entry name" value="Bac_globin"/>
    <property type="match status" value="1"/>
</dbReference>
<evidence type="ECO:0000256" key="3">
    <source>
        <dbReference type="ARBA" id="ARBA00022723"/>
    </source>
</evidence>
<keyword evidence="1" id="KW-0813">Transport</keyword>
<dbReference type="InterPro" id="IPR001486">
    <property type="entry name" value="Hemoglobin_trunc"/>
</dbReference>
<dbReference type="PANTHER" id="PTHR47366:SF1">
    <property type="entry name" value="TWO-ON-TWO HEMOGLOBIN-3"/>
    <property type="match status" value="1"/>
</dbReference>
<proteinExistence type="inferred from homology"/>
<comment type="caution">
    <text evidence="6">The sequence shown here is derived from an EMBL/GenBank/DDBJ whole genome shotgun (WGS) entry which is preliminary data.</text>
</comment>